<gene>
    <name evidence="2" type="ORF">E2986_13017</name>
</gene>
<dbReference type="EMBL" id="WNWW01000246">
    <property type="protein sequence ID" value="KAF3427804.1"/>
    <property type="molecule type" value="Genomic_DNA"/>
</dbReference>
<evidence type="ECO:0000256" key="1">
    <source>
        <dbReference type="SAM" id="MobiDB-lite"/>
    </source>
</evidence>
<dbReference type="AlphaFoldDB" id="A0A833RFD8"/>
<dbReference type="Proteomes" id="UP000655588">
    <property type="component" value="Unassembled WGS sequence"/>
</dbReference>
<evidence type="ECO:0000313" key="2">
    <source>
        <dbReference type="EMBL" id="KAF3427804.1"/>
    </source>
</evidence>
<organism evidence="2 3">
    <name type="scientific">Frieseomelitta varia</name>
    <dbReference type="NCBI Taxonomy" id="561572"/>
    <lineage>
        <taxon>Eukaryota</taxon>
        <taxon>Metazoa</taxon>
        <taxon>Ecdysozoa</taxon>
        <taxon>Arthropoda</taxon>
        <taxon>Hexapoda</taxon>
        <taxon>Insecta</taxon>
        <taxon>Pterygota</taxon>
        <taxon>Neoptera</taxon>
        <taxon>Endopterygota</taxon>
        <taxon>Hymenoptera</taxon>
        <taxon>Apocrita</taxon>
        <taxon>Aculeata</taxon>
        <taxon>Apoidea</taxon>
        <taxon>Anthophila</taxon>
        <taxon>Apidae</taxon>
        <taxon>Frieseomelitta</taxon>
    </lineage>
</organism>
<comment type="caution">
    <text evidence="2">The sequence shown here is derived from an EMBL/GenBank/DDBJ whole genome shotgun (WGS) entry which is preliminary data.</text>
</comment>
<accession>A0A833RFD8</accession>
<proteinExistence type="predicted"/>
<name>A0A833RFD8_9HYME</name>
<feature type="region of interest" description="Disordered" evidence="1">
    <location>
        <begin position="1"/>
        <end position="28"/>
    </location>
</feature>
<sequence>MPAASTATTASTTTTTTTGVSPSPLLNDPTVQKALDSLLQGNLLKSIGDQQPTTASTPLFAAFSNIGRF</sequence>
<keyword evidence="3" id="KW-1185">Reference proteome</keyword>
<feature type="compositionally biased region" description="Low complexity" evidence="1">
    <location>
        <begin position="1"/>
        <end position="18"/>
    </location>
</feature>
<reference evidence="2" key="1">
    <citation type="submission" date="2019-11" db="EMBL/GenBank/DDBJ databases">
        <title>The nuclear and mitochondrial genomes of Frieseomelitta varia - a highly eusocial stingless bee (Meliponini) with a permanently sterile worker caste.</title>
        <authorList>
            <person name="Freitas F.C.P."/>
            <person name="Lourenco A.P."/>
            <person name="Nunes F.M.F."/>
            <person name="Paschoal A.R."/>
            <person name="Abreu F.C.P."/>
            <person name="Barbin F.O."/>
            <person name="Bataglia L."/>
            <person name="Cardoso-Junior C.A.M."/>
            <person name="Cervoni M.S."/>
            <person name="Silva S.R."/>
            <person name="Dalarmi F."/>
            <person name="Del Lama M.A."/>
            <person name="Depintor T.S."/>
            <person name="Ferreira K.M."/>
            <person name="Goria P.S."/>
            <person name="Jaskot M.C."/>
            <person name="Lago D.C."/>
            <person name="Luna-Lucena D."/>
            <person name="Moda L.M."/>
            <person name="Nascimento L."/>
            <person name="Pedrino M."/>
            <person name="Rabico F.O."/>
            <person name="Sanches F.C."/>
            <person name="Santos D.E."/>
            <person name="Santos C.G."/>
            <person name="Vieira J."/>
            <person name="Lopes T.F."/>
            <person name="Barchuk A.R."/>
            <person name="Hartfelder K."/>
            <person name="Simoes Z.L.P."/>
            <person name="Bitondi M.M.G."/>
            <person name="Pinheiro D.G."/>
        </authorList>
    </citation>
    <scope>NUCLEOTIDE SEQUENCE</scope>
    <source>
        <strain evidence="2">USP_RPSP 00005682</strain>
        <tissue evidence="2">Whole individual</tissue>
    </source>
</reference>
<evidence type="ECO:0000313" key="3">
    <source>
        <dbReference type="Proteomes" id="UP000655588"/>
    </source>
</evidence>
<protein>
    <submittedName>
        <fullName evidence="2">Uncharacterized protein</fullName>
    </submittedName>
</protein>